<proteinExistence type="predicted"/>
<comment type="caution">
    <text evidence="3">The sequence shown here is derived from an EMBL/GenBank/DDBJ whole genome shotgun (WGS) entry which is preliminary data.</text>
</comment>
<dbReference type="PANTHER" id="PTHR48081">
    <property type="entry name" value="AB HYDROLASE SUPERFAMILY PROTEIN C4A8.06C"/>
    <property type="match status" value="1"/>
</dbReference>
<reference evidence="3 4" key="1">
    <citation type="submission" date="2018-09" db="EMBL/GenBank/DDBJ databases">
        <title>Draft genome sequence of Rhodopseudomonas palustris 2.1.18.</title>
        <authorList>
            <person name="Robertson S.L."/>
            <person name="Meyer T.E."/>
            <person name="Kyndt J.A."/>
        </authorList>
    </citation>
    <scope>NUCLEOTIDE SEQUENCE [LARGE SCALE GENOMIC DNA]</scope>
    <source>
        <strain evidence="3 4">2.1.18</strain>
    </source>
</reference>
<dbReference type="InterPro" id="IPR050300">
    <property type="entry name" value="GDXG_lipolytic_enzyme"/>
</dbReference>
<gene>
    <name evidence="3" type="ORF">D4Q52_21025</name>
</gene>
<accession>A0A418V0G9</accession>
<dbReference type="OrthoDB" id="9771666at2"/>
<evidence type="ECO:0000259" key="2">
    <source>
        <dbReference type="Pfam" id="PF20434"/>
    </source>
</evidence>
<dbReference type="Pfam" id="PF20434">
    <property type="entry name" value="BD-FAE"/>
    <property type="match status" value="1"/>
</dbReference>
<dbReference type="InterPro" id="IPR029058">
    <property type="entry name" value="AB_hydrolase_fold"/>
</dbReference>
<dbReference type="PANTHER" id="PTHR48081:SF33">
    <property type="entry name" value="KYNURENINE FORMAMIDASE"/>
    <property type="match status" value="1"/>
</dbReference>
<feature type="domain" description="BD-FAE-like" evidence="2">
    <location>
        <begin position="81"/>
        <end position="180"/>
    </location>
</feature>
<dbReference type="EMBL" id="QYYD01000025">
    <property type="protein sequence ID" value="RJF69216.1"/>
    <property type="molecule type" value="Genomic_DNA"/>
</dbReference>
<evidence type="ECO:0000256" key="1">
    <source>
        <dbReference type="ARBA" id="ARBA00022801"/>
    </source>
</evidence>
<name>A0A418V0G9_RHOPL</name>
<dbReference type="GO" id="GO:0016787">
    <property type="term" value="F:hydrolase activity"/>
    <property type="evidence" value="ECO:0007669"/>
    <property type="project" value="UniProtKB-KW"/>
</dbReference>
<evidence type="ECO:0000313" key="3">
    <source>
        <dbReference type="EMBL" id="RJF69216.1"/>
    </source>
</evidence>
<organism evidence="3 4">
    <name type="scientific">Rhodopseudomonas palustris</name>
    <dbReference type="NCBI Taxonomy" id="1076"/>
    <lineage>
        <taxon>Bacteria</taxon>
        <taxon>Pseudomonadati</taxon>
        <taxon>Pseudomonadota</taxon>
        <taxon>Alphaproteobacteria</taxon>
        <taxon>Hyphomicrobiales</taxon>
        <taxon>Nitrobacteraceae</taxon>
        <taxon>Rhodopseudomonas</taxon>
    </lineage>
</organism>
<dbReference type="InterPro" id="IPR049492">
    <property type="entry name" value="BD-FAE-like_dom"/>
</dbReference>
<keyword evidence="1 3" id="KW-0378">Hydrolase</keyword>
<protein>
    <submittedName>
        <fullName evidence="3">Alpha/beta hydrolase</fullName>
    </submittedName>
</protein>
<dbReference type="AlphaFoldDB" id="A0A418V0G9"/>
<dbReference type="Proteomes" id="UP000285523">
    <property type="component" value="Unassembled WGS sequence"/>
</dbReference>
<dbReference type="Gene3D" id="3.40.50.1820">
    <property type="entry name" value="alpha/beta hydrolase"/>
    <property type="match status" value="1"/>
</dbReference>
<dbReference type="SUPFAM" id="SSF53474">
    <property type="entry name" value="alpha/beta-Hydrolases"/>
    <property type="match status" value="1"/>
</dbReference>
<sequence>MRAACSSCDSGLTMPNLTPPEIPAELRALMAEIGPKWATDTKGHIKLMIDEFSKLLKHAPKHGVDVETNIAYGPHERQAFDVYRPQSGPQTGRPGLIFVHGGAFTEGRRDRTSEIYANVLYYFARHGIVGINAGYRLAPEARYPEATRDIAKVLTWMRANAKELGVDADRIFLMGHSAGGAHVGSYAFDRRHQADNGHGLAGVLIISGRVRADGHAHNPNALRVAEYYGHDATVHEDVSPVSHVDTDSPPTFIACAEFENPLIDVYCFELAYKLAAAKRKAPPFMWLKDHNHTSIIGQFNTADDALGRACLEFIRTAG</sequence>
<evidence type="ECO:0000313" key="4">
    <source>
        <dbReference type="Proteomes" id="UP000285523"/>
    </source>
</evidence>